<evidence type="ECO:0000259" key="4">
    <source>
        <dbReference type="PROSITE" id="PS50075"/>
    </source>
</evidence>
<gene>
    <name evidence="5" type="ORF">IWQ60_012568</name>
</gene>
<dbReference type="InterPro" id="IPR023213">
    <property type="entry name" value="CAT-like_dom_sf"/>
</dbReference>
<feature type="domain" description="Carrier" evidence="4">
    <location>
        <begin position="294"/>
        <end position="370"/>
    </location>
</feature>
<dbReference type="InterPro" id="IPR036736">
    <property type="entry name" value="ACP-like_sf"/>
</dbReference>
<dbReference type="SUPFAM" id="SSF56801">
    <property type="entry name" value="Acetyl-CoA synthetase-like"/>
    <property type="match status" value="1"/>
</dbReference>
<dbReference type="GO" id="GO:0043041">
    <property type="term" value="P:amino acid activation for nonribosomal peptide biosynthetic process"/>
    <property type="evidence" value="ECO:0007669"/>
    <property type="project" value="TreeGrafter"/>
</dbReference>
<organism evidence="5 6">
    <name type="scientific">Tieghemiomyces parasiticus</name>
    <dbReference type="NCBI Taxonomy" id="78921"/>
    <lineage>
        <taxon>Eukaryota</taxon>
        <taxon>Fungi</taxon>
        <taxon>Fungi incertae sedis</taxon>
        <taxon>Zoopagomycota</taxon>
        <taxon>Kickxellomycotina</taxon>
        <taxon>Dimargaritomycetes</taxon>
        <taxon>Dimargaritales</taxon>
        <taxon>Dimargaritaceae</taxon>
        <taxon>Tieghemiomyces</taxon>
    </lineage>
</organism>
<dbReference type="InterPro" id="IPR045851">
    <property type="entry name" value="AMP-bd_C_sf"/>
</dbReference>
<dbReference type="Pfam" id="PF13193">
    <property type="entry name" value="AMP-binding_C"/>
    <property type="match status" value="1"/>
</dbReference>
<keyword evidence="1" id="KW-0596">Phosphopantetheine</keyword>
<evidence type="ECO:0000256" key="1">
    <source>
        <dbReference type="ARBA" id="ARBA00022450"/>
    </source>
</evidence>
<name>A0A9W7ZNG0_9FUNG</name>
<dbReference type="EMBL" id="JANBPT010002151">
    <property type="protein sequence ID" value="KAJ1903540.1"/>
    <property type="molecule type" value="Genomic_DNA"/>
</dbReference>
<dbReference type="Pfam" id="PF00550">
    <property type="entry name" value="PP-binding"/>
    <property type="match status" value="1"/>
</dbReference>
<dbReference type="PANTHER" id="PTHR45527">
    <property type="entry name" value="NONRIBOSOMAL PEPTIDE SYNTHETASE"/>
    <property type="match status" value="1"/>
</dbReference>
<comment type="caution">
    <text evidence="5">The sequence shown here is derived from an EMBL/GenBank/DDBJ whole genome shotgun (WGS) entry which is preliminary data.</text>
</comment>
<keyword evidence="3" id="KW-0436">Ligase</keyword>
<dbReference type="InterPro" id="IPR000873">
    <property type="entry name" value="AMP-dep_synth/lig_dom"/>
</dbReference>
<dbReference type="GO" id="GO:0031177">
    <property type="term" value="F:phosphopantetheine binding"/>
    <property type="evidence" value="ECO:0007669"/>
    <property type="project" value="TreeGrafter"/>
</dbReference>
<sequence length="462" mass="49794">MLAPTFDVSVSEIWTTLTSGGTVAIARPGHYQPALALATRAGFTPSLLALFEPADYPNLASVLVIGEACPASLVDKWAPYAEFINLYGPTEVTIATHHAKLQAGDPVAIGRPMPNAVGLVLDDHLRPVPFGVTGHLYLGGKGLARGYLNRPDLTVERFITWPATGERLYQSGDLARWLPDGQLECLGRIDHQVKVRGFRVELGEVEAALESHPAVNQACVLVQGAHLVGYLVTGGPHTHQSILDHVRAGVPHYMVPSALVSVAQFPRNRAGKIDRKGLPPYDFSSSAHDHGAQSPWSPEEGKLSAIVATCLRLSLASVSLDATFYQLGGNSLSALQVVAQCQRHGLALHLADLNRRTTLRQVARLVTVVDAAGPAAAAQEQLGAVRLTPAQLELLSSSPASLNQMVVPGLVKSRLVFPEAAWRQAVERLVQHHPMLQAVFHEDDRTGLMTYVVGERPLDEYY</sequence>
<dbReference type="GO" id="GO:0005737">
    <property type="term" value="C:cytoplasm"/>
    <property type="evidence" value="ECO:0007669"/>
    <property type="project" value="TreeGrafter"/>
</dbReference>
<evidence type="ECO:0000256" key="3">
    <source>
        <dbReference type="ARBA" id="ARBA00022598"/>
    </source>
</evidence>
<dbReference type="SUPFAM" id="SSF52777">
    <property type="entry name" value="CoA-dependent acyltransferases"/>
    <property type="match status" value="1"/>
</dbReference>
<dbReference type="Pfam" id="PF00501">
    <property type="entry name" value="AMP-binding"/>
    <property type="match status" value="1"/>
</dbReference>
<dbReference type="PROSITE" id="PS50075">
    <property type="entry name" value="CARRIER"/>
    <property type="match status" value="1"/>
</dbReference>
<dbReference type="InterPro" id="IPR009081">
    <property type="entry name" value="PP-bd_ACP"/>
</dbReference>
<keyword evidence="6" id="KW-1185">Reference proteome</keyword>
<reference evidence="5" key="1">
    <citation type="submission" date="2022-07" db="EMBL/GenBank/DDBJ databases">
        <title>Phylogenomic reconstructions and comparative analyses of Kickxellomycotina fungi.</title>
        <authorList>
            <person name="Reynolds N.K."/>
            <person name="Stajich J.E."/>
            <person name="Barry K."/>
            <person name="Grigoriev I.V."/>
            <person name="Crous P."/>
            <person name="Smith M.E."/>
        </authorList>
    </citation>
    <scope>NUCLEOTIDE SEQUENCE</scope>
    <source>
        <strain evidence="5">RSA 861</strain>
    </source>
</reference>
<evidence type="ECO:0000256" key="2">
    <source>
        <dbReference type="ARBA" id="ARBA00022553"/>
    </source>
</evidence>
<dbReference type="GO" id="GO:0044550">
    <property type="term" value="P:secondary metabolite biosynthetic process"/>
    <property type="evidence" value="ECO:0007669"/>
    <property type="project" value="TreeGrafter"/>
</dbReference>
<dbReference type="OrthoDB" id="416786at2759"/>
<dbReference type="AlphaFoldDB" id="A0A9W7ZNG0"/>
<dbReference type="Gene3D" id="3.30.300.30">
    <property type="match status" value="1"/>
</dbReference>
<dbReference type="SUPFAM" id="SSF47336">
    <property type="entry name" value="ACP-like"/>
    <property type="match status" value="1"/>
</dbReference>
<dbReference type="InterPro" id="IPR025110">
    <property type="entry name" value="AMP-bd_C"/>
</dbReference>
<dbReference type="Proteomes" id="UP001150569">
    <property type="component" value="Unassembled WGS sequence"/>
</dbReference>
<feature type="non-terminal residue" evidence="5">
    <location>
        <position position="462"/>
    </location>
</feature>
<keyword evidence="2" id="KW-0597">Phosphoprotein</keyword>
<protein>
    <recommendedName>
        <fullName evidence="4">Carrier domain-containing protein</fullName>
    </recommendedName>
</protein>
<dbReference type="Gene3D" id="3.30.559.10">
    <property type="entry name" value="Chloramphenicol acetyltransferase-like domain"/>
    <property type="match status" value="1"/>
</dbReference>
<dbReference type="InterPro" id="IPR042099">
    <property type="entry name" value="ANL_N_sf"/>
</dbReference>
<dbReference type="Gene3D" id="3.40.50.12780">
    <property type="entry name" value="N-terminal domain of ligase-like"/>
    <property type="match status" value="1"/>
</dbReference>
<dbReference type="PANTHER" id="PTHR45527:SF1">
    <property type="entry name" value="FATTY ACID SYNTHASE"/>
    <property type="match status" value="1"/>
</dbReference>
<accession>A0A9W7ZNG0</accession>
<dbReference type="Gene3D" id="1.10.1200.10">
    <property type="entry name" value="ACP-like"/>
    <property type="match status" value="1"/>
</dbReference>
<evidence type="ECO:0000313" key="6">
    <source>
        <dbReference type="Proteomes" id="UP001150569"/>
    </source>
</evidence>
<evidence type="ECO:0000313" key="5">
    <source>
        <dbReference type="EMBL" id="KAJ1903540.1"/>
    </source>
</evidence>
<dbReference type="GO" id="GO:0016874">
    <property type="term" value="F:ligase activity"/>
    <property type="evidence" value="ECO:0007669"/>
    <property type="project" value="UniProtKB-KW"/>
</dbReference>
<proteinExistence type="predicted"/>